<dbReference type="PANTHER" id="PTHR11136:SF0">
    <property type="entry name" value="DIHYDROFOLATE SYNTHETASE-RELATED"/>
    <property type="match status" value="1"/>
</dbReference>
<evidence type="ECO:0000256" key="8">
    <source>
        <dbReference type="ARBA" id="ARBA00022842"/>
    </source>
</evidence>
<evidence type="ECO:0000256" key="3">
    <source>
        <dbReference type="ARBA" id="ARBA00013025"/>
    </source>
</evidence>
<dbReference type="InterPro" id="IPR036565">
    <property type="entry name" value="Mur-like_cat_sf"/>
</dbReference>
<comment type="similarity">
    <text evidence="2 11">Belongs to the folylpolyglutamate synthase family.</text>
</comment>
<feature type="domain" description="Mur ligase central" evidence="13">
    <location>
        <begin position="49"/>
        <end position="265"/>
    </location>
</feature>
<evidence type="ECO:0000256" key="9">
    <source>
        <dbReference type="ARBA" id="ARBA00030592"/>
    </source>
</evidence>
<comment type="caution">
    <text evidence="14">The sequence shown here is derived from an EMBL/GenBank/DDBJ whole genome shotgun (WGS) entry which is preliminary data.</text>
</comment>
<comment type="catalytic activity">
    <reaction evidence="10">
        <text>(6S)-5,6,7,8-tetrahydrofolyl-(gamma-L-Glu)(n) + L-glutamate + ATP = (6S)-5,6,7,8-tetrahydrofolyl-(gamma-L-Glu)(n+1) + ADP + phosphate + H(+)</text>
        <dbReference type="Rhea" id="RHEA:10580"/>
        <dbReference type="Rhea" id="RHEA-COMP:14738"/>
        <dbReference type="Rhea" id="RHEA-COMP:14740"/>
        <dbReference type="ChEBI" id="CHEBI:15378"/>
        <dbReference type="ChEBI" id="CHEBI:29985"/>
        <dbReference type="ChEBI" id="CHEBI:30616"/>
        <dbReference type="ChEBI" id="CHEBI:43474"/>
        <dbReference type="ChEBI" id="CHEBI:141005"/>
        <dbReference type="ChEBI" id="CHEBI:456216"/>
        <dbReference type="EC" id="6.3.2.17"/>
    </reaction>
</comment>
<keyword evidence="8" id="KW-0460">Magnesium</keyword>
<dbReference type="InterPro" id="IPR036615">
    <property type="entry name" value="Mur_ligase_C_dom_sf"/>
</dbReference>
<dbReference type="PIRSF" id="PIRSF001563">
    <property type="entry name" value="Folylpolyglu_synth"/>
    <property type="match status" value="1"/>
</dbReference>
<evidence type="ECO:0000256" key="1">
    <source>
        <dbReference type="ARBA" id="ARBA00001946"/>
    </source>
</evidence>
<gene>
    <name evidence="14" type="ORF">NC799_01965</name>
</gene>
<dbReference type="FunFam" id="3.40.1190.10:FF:000011">
    <property type="entry name" value="Folylpolyglutamate synthase/dihydrofolate synthase"/>
    <property type="match status" value="1"/>
</dbReference>
<sequence>MMTIKTVEDVLNFFNSRRSLGIKPGLSRMEAMLKALGNPEKRIKAVHLAGTNGKGSTLAFMKQSLIESGYKVGSFTSPHIDLLDHIKVNDETINQASVVSLTNQLIPIVELLDQSGDTPTEFEILVVLAISFMAQEKVDIGLFEAGMGGREDSTNCINPILTIITTIGLDHTTFLGESIKAIAYHKAGIIKKNVPVIIGEIGALAFEEINKEATLKDAPLLRYSVDFTVKEANPDQFTFSTQNVSLPLAISLKGSHQVHNAALACMGLLQLRKLGFKVEDESVKQGMKHTLNPGRFEIMNRKPVVVLDGAHNMEGIESFICTINKYYPLQKKKIVFAAFKDKPIEKMVGRLEEEFDNVILTTFDHPRAATVEELISFSKRYDTQSSKDWKELLNSLLIDNDDVVLCLTGSLYFIELTRSYLINH</sequence>
<keyword evidence="5" id="KW-0479">Metal-binding</keyword>
<dbReference type="GO" id="GO:0004326">
    <property type="term" value="F:tetrahydrofolylpolyglutamate synthase activity"/>
    <property type="evidence" value="ECO:0007669"/>
    <property type="project" value="UniProtKB-EC"/>
</dbReference>
<evidence type="ECO:0000256" key="5">
    <source>
        <dbReference type="ARBA" id="ARBA00022723"/>
    </source>
</evidence>
<keyword evidence="6 11" id="KW-0547">Nucleotide-binding</keyword>
<evidence type="ECO:0000256" key="11">
    <source>
        <dbReference type="PIRNR" id="PIRNR001563"/>
    </source>
</evidence>
<dbReference type="GO" id="GO:0008841">
    <property type="term" value="F:dihydrofolate synthase activity"/>
    <property type="evidence" value="ECO:0007669"/>
    <property type="project" value="TreeGrafter"/>
</dbReference>
<evidence type="ECO:0000256" key="4">
    <source>
        <dbReference type="ARBA" id="ARBA00022598"/>
    </source>
</evidence>
<proteinExistence type="inferred from homology"/>
<keyword evidence="4 11" id="KW-0436">Ligase</keyword>
<dbReference type="Pfam" id="PF02875">
    <property type="entry name" value="Mur_ligase_C"/>
    <property type="match status" value="1"/>
</dbReference>
<dbReference type="EC" id="6.3.2.17" evidence="3"/>
<dbReference type="Pfam" id="PF08245">
    <property type="entry name" value="Mur_ligase_M"/>
    <property type="match status" value="1"/>
</dbReference>
<evidence type="ECO:0000256" key="10">
    <source>
        <dbReference type="ARBA" id="ARBA00047493"/>
    </source>
</evidence>
<evidence type="ECO:0000313" key="15">
    <source>
        <dbReference type="Proteomes" id="UP001145069"/>
    </source>
</evidence>
<organism evidence="14 15">
    <name type="scientific">Aquibacillus salsiterrae</name>
    <dbReference type="NCBI Taxonomy" id="2950439"/>
    <lineage>
        <taxon>Bacteria</taxon>
        <taxon>Bacillati</taxon>
        <taxon>Bacillota</taxon>
        <taxon>Bacilli</taxon>
        <taxon>Bacillales</taxon>
        <taxon>Bacillaceae</taxon>
        <taxon>Aquibacillus</taxon>
    </lineage>
</organism>
<dbReference type="Gene3D" id="3.40.1190.10">
    <property type="entry name" value="Mur-like, catalytic domain"/>
    <property type="match status" value="1"/>
</dbReference>
<dbReference type="SUPFAM" id="SSF53623">
    <property type="entry name" value="MurD-like peptide ligases, catalytic domain"/>
    <property type="match status" value="1"/>
</dbReference>
<reference evidence="14" key="1">
    <citation type="submission" date="2022-06" db="EMBL/GenBank/DDBJ databases">
        <title>Aquibacillus sp. a new bacterium isolated from soil saline samples.</title>
        <authorList>
            <person name="Galisteo C."/>
            <person name="De La Haba R."/>
            <person name="Sanchez-Porro C."/>
            <person name="Ventosa A."/>
        </authorList>
    </citation>
    <scope>NUCLEOTIDE SEQUENCE</scope>
    <source>
        <strain evidence="14">3ASR75-54</strain>
    </source>
</reference>
<dbReference type="InterPro" id="IPR001645">
    <property type="entry name" value="Folylpolyglutamate_synth"/>
</dbReference>
<keyword evidence="15" id="KW-1185">Reference proteome</keyword>
<evidence type="ECO:0000259" key="12">
    <source>
        <dbReference type="Pfam" id="PF02875"/>
    </source>
</evidence>
<name>A0A9X4ADP3_9BACI</name>
<dbReference type="Gene3D" id="3.90.190.20">
    <property type="entry name" value="Mur ligase, C-terminal domain"/>
    <property type="match status" value="1"/>
</dbReference>
<dbReference type="AlphaFoldDB" id="A0A9X4ADP3"/>
<dbReference type="PANTHER" id="PTHR11136">
    <property type="entry name" value="FOLYLPOLYGLUTAMATE SYNTHASE-RELATED"/>
    <property type="match status" value="1"/>
</dbReference>
<accession>A0A9X4ADP3</accession>
<evidence type="ECO:0000259" key="13">
    <source>
        <dbReference type="Pfam" id="PF08245"/>
    </source>
</evidence>
<dbReference type="Proteomes" id="UP001145069">
    <property type="component" value="Unassembled WGS sequence"/>
</dbReference>
<keyword evidence="7 11" id="KW-0067">ATP-binding</keyword>
<dbReference type="GO" id="GO:0005524">
    <property type="term" value="F:ATP binding"/>
    <property type="evidence" value="ECO:0007669"/>
    <property type="project" value="UniProtKB-KW"/>
</dbReference>
<dbReference type="InterPro" id="IPR013221">
    <property type="entry name" value="Mur_ligase_cen"/>
</dbReference>
<dbReference type="NCBIfam" id="TIGR01499">
    <property type="entry name" value="folC"/>
    <property type="match status" value="1"/>
</dbReference>
<protein>
    <recommendedName>
        <fullName evidence="3">tetrahydrofolate synthase</fullName>
        <ecNumber evidence="3">6.3.2.17</ecNumber>
    </recommendedName>
    <alternativeName>
        <fullName evidence="9">Tetrahydrofolylpolyglutamate synthase</fullName>
    </alternativeName>
</protein>
<dbReference type="InterPro" id="IPR004101">
    <property type="entry name" value="Mur_ligase_C"/>
</dbReference>
<dbReference type="RefSeq" id="WP_272444635.1">
    <property type="nucleotide sequence ID" value="NZ_JAMQKC010000001.1"/>
</dbReference>
<dbReference type="EMBL" id="JAMQKC010000001">
    <property type="protein sequence ID" value="MDC3415676.1"/>
    <property type="molecule type" value="Genomic_DNA"/>
</dbReference>
<evidence type="ECO:0000256" key="7">
    <source>
        <dbReference type="ARBA" id="ARBA00022840"/>
    </source>
</evidence>
<dbReference type="SUPFAM" id="SSF53244">
    <property type="entry name" value="MurD-like peptide ligases, peptide-binding domain"/>
    <property type="match status" value="1"/>
</dbReference>
<evidence type="ECO:0000313" key="14">
    <source>
        <dbReference type="EMBL" id="MDC3415676.1"/>
    </source>
</evidence>
<evidence type="ECO:0000256" key="6">
    <source>
        <dbReference type="ARBA" id="ARBA00022741"/>
    </source>
</evidence>
<evidence type="ECO:0000256" key="2">
    <source>
        <dbReference type="ARBA" id="ARBA00008276"/>
    </source>
</evidence>
<comment type="cofactor">
    <cofactor evidence="1">
        <name>Mg(2+)</name>
        <dbReference type="ChEBI" id="CHEBI:18420"/>
    </cofactor>
</comment>
<dbReference type="GO" id="GO:0005737">
    <property type="term" value="C:cytoplasm"/>
    <property type="evidence" value="ECO:0007669"/>
    <property type="project" value="TreeGrafter"/>
</dbReference>
<feature type="domain" description="Mur ligase C-terminal" evidence="12">
    <location>
        <begin position="294"/>
        <end position="406"/>
    </location>
</feature>
<dbReference type="GO" id="GO:0046872">
    <property type="term" value="F:metal ion binding"/>
    <property type="evidence" value="ECO:0007669"/>
    <property type="project" value="UniProtKB-KW"/>
</dbReference>